<evidence type="ECO:0000256" key="2">
    <source>
        <dbReference type="SAM" id="SignalP"/>
    </source>
</evidence>
<evidence type="ECO:0008006" key="5">
    <source>
        <dbReference type="Google" id="ProtNLM"/>
    </source>
</evidence>
<proteinExistence type="predicted"/>
<evidence type="ECO:0000313" key="4">
    <source>
        <dbReference type="Proteomes" id="UP000626982"/>
    </source>
</evidence>
<dbReference type="EMBL" id="BMLM01000002">
    <property type="protein sequence ID" value="GGN89383.1"/>
    <property type="molecule type" value="Genomic_DNA"/>
</dbReference>
<comment type="caution">
    <text evidence="3">The sequence shown here is derived from an EMBL/GenBank/DDBJ whole genome shotgun (WGS) entry which is preliminary data.</text>
</comment>
<dbReference type="PRINTS" id="PR01217">
    <property type="entry name" value="PRICHEXTENSN"/>
</dbReference>
<evidence type="ECO:0000313" key="3">
    <source>
        <dbReference type="EMBL" id="GGN89383.1"/>
    </source>
</evidence>
<gene>
    <name evidence="3" type="ORF">GCM10010968_25980</name>
</gene>
<feature type="compositionally biased region" description="Pro residues" evidence="1">
    <location>
        <begin position="89"/>
        <end position="122"/>
    </location>
</feature>
<keyword evidence="2" id="KW-0732">Signal</keyword>
<feature type="signal peptide" evidence="2">
    <location>
        <begin position="1"/>
        <end position="37"/>
    </location>
</feature>
<feature type="region of interest" description="Disordered" evidence="1">
    <location>
        <begin position="37"/>
        <end position="135"/>
    </location>
</feature>
<reference evidence="4" key="1">
    <citation type="journal article" date="2019" name="Int. J. Syst. Evol. Microbiol.">
        <title>The Global Catalogue of Microorganisms (GCM) 10K type strain sequencing project: providing services to taxonomists for standard genome sequencing and annotation.</title>
        <authorList>
            <consortium name="The Broad Institute Genomics Platform"/>
            <consortium name="The Broad Institute Genome Sequencing Center for Infectious Disease"/>
            <person name="Wu L."/>
            <person name="Ma J."/>
        </authorList>
    </citation>
    <scope>NUCLEOTIDE SEQUENCE [LARGE SCALE GENOMIC DNA]</scope>
    <source>
        <strain evidence="4">CGMCC 1.6960</strain>
    </source>
</reference>
<dbReference type="RefSeq" id="WP_188718719.1">
    <property type="nucleotide sequence ID" value="NZ_BAABBD010000004.1"/>
</dbReference>
<dbReference type="Proteomes" id="UP000626982">
    <property type="component" value="Unassembled WGS sequence"/>
</dbReference>
<sequence length="285" mass="28740">MHAPDRPAAIGRARTRAQRIRRLVLVAAVSVALSSCAIPATDPGPVPGPSSGATAPPPAVVPTVRAPQPETAALPEAPRPAATADGGWEPPPARPAASPPQPPYTPIPSPPPPTPTPTPTVPSGPSEVATGGPEPAEGALYDLAVVCAPGARFWIDPAAPDGDFTSFAPTTCDATIGHLELGVPAAWARAYAEPAVHASLVVQRTPSGTPLAAEQVDALVGGAPADQLVDVVVWCITPGEVSLGGTAIGCVEDEPVWFDGVPLRSALADLRVPAGFEGRGLLQVP</sequence>
<feature type="chain" id="PRO_5045042191" description="Septum formation-related domain-containing protein" evidence="2">
    <location>
        <begin position="38"/>
        <end position="285"/>
    </location>
</feature>
<keyword evidence="4" id="KW-1185">Reference proteome</keyword>
<protein>
    <recommendedName>
        <fullName evidence="5">Septum formation-related domain-containing protein</fullName>
    </recommendedName>
</protein>
<accession>A0ABQ2KRK7</accession>
<evidence type="ECO:0000256" key="1">
    <source>
        <dbReference type="SAM" id="MobiDB-lite"/>
    </source>
</evidence>
<organism evidence="3 4">
    <name type="scientific">Agrococcus terreus</name>
    <dbReference type="NCBI Taxonomy" id="574649"/>
    <lineage>
        <taxon>Bacteria</taxon>
        <taxon>Bacillati</taxon>
        <taxon>Actinomycetota</taxon>
        <taxon>Actinomycetes</taxon>
        <taxon>Micrococcales</taxon>
        <taxon>Microbacteriaceae</taxon>
        <taxon>Agrococcus</taxon>
    </lineage>
</organism>
<name>A0ABQ2KRK7_9MICO</name>